<dbReference type="Proteomes" id="UP000621455">
    <property type="component" value="Unassembled WGS sequence"/>
</dbReference>
<sequence length="90" mass="8923">MNTRIGSIAGLLALTVGLGACSSTPRLDARFGQAVRSTLAAQVIDPAAVRNTRPVTGLDGKTAAAAQERYQHSAAAPAALAPLAIGGGAK</sequence>
<name>A0ABX0N5G8_9BURK</name>
<protein>
    <recommendedName>
        <fullName evidence="3">Pilus assembly protein</fullName>
    </recommendedName>
</protein>
<keyword evidence="2" id="KW-1185">Reference proteome</keyword>
<gene>
    <name evidence="1" type="ORF">F2P44_01255</name>
</gene>
<organism evidence="1 2">
    <name type="scientific">Massilia frigida</name>
    <dbReference type="NCBI Taxonomy" id="2609281"/>
    <lineage>
        <taxon>Bacteria</taxon>
        <taxon>Pseudomonadati</taxon>
        <taxon>Pseudomonadota</taxon>
        <taxon>Betaproteobacteria</taxon>
        <taxon>Burkholderiales</taxon>
        <taxon>Oxalobacteraceae</taxon>
        <taxon>Telluria group</taxon>
        <taxon>Massilia</taxon>
    </lineage>
</organism>
<proteinExistence type="predicted"/>
<dbReference type="RefSeq" id="WP_167084280.1">
    <property type="nucleotide sequence ID" value="NZ_WHJG01000001.1"/>
</dbReference>
<dbReference type="EMBL" id="WHJG01000001">
    <property type="protein sequence ID" value="NHZ77932.1"/>
    <property type="molecule type" value="Genomic_DNA"/>
</dbReference>
<evidence type="ECO:0008006" key="3">
    <source>
        <dbReference type="Google" id="ProtNLM"/>
    </source>
</evidence>
<evidence type="ECO:0000313" key="1">
    <source>
        <dbReference type="EMBL" id="NHZ77932.1"/>
    </source>
</evidence>
<comment type="caution">
    <text evidence="1">The sequence shown here is derived from an EMBL/GenBank/DDBJ whole genome shotgun (WGS) entry which is preliminary data.</text>
</comment>
<reference evidence="1 2" key="1">
    <citation type="submission" date="2019-10" db="EMBL/GenBank/DDBJ databases">
        <title>Taxonomy of Antarctic Massilia spp.: description of Massilia rubra sp. nov., Massilia aquatica sp. nov., Massilia mucilaginosa sp. nov., Massilia frigida sp. nov. isolated from streams, lakes and regoliths.</title>
        <authorList>
            <person name="Holochova P."/>
            <person name="Sedlacek I."/>
            <person name="Kralova S."/>
            <person name="Maslanova I."/>
            <person name="Busse H.-J."/>
            <person name="Stankova E."/>
            <person name="Vrbovska V."/>
            <person name="Kovarovic V."/>
            <person name="Bartak M."/>
            <person name="Svec P."/>
            <person name="Pantucek R."/>
        </authorList>
    </citation>
    <scope>NUCLEOTIDE SEQUENCE [LARGE SCALE GENOMIC DNA]</scope>
    <source>
        <strain evidence="1 2">CCM 8695</strain>
    </source>
</reference>
<evidence type="ECO:0000313" key="2">
    <source>
        <dbReference type="Proteomes" id="UP000621455"/>
    </source>
</evidence>
<accession>A0ABX0N5G8</accession>
<dbReference type="PROSITE" id="PS51257">
    <property type="entry name" value="PROKAR_LIPOPROTEIN"/>
    <property type="match status" value="1"/>
</dbReference>